<dbReference type="Pfam" id="PF07685">
    <property type="entry name" value="GATase_3"/>
    <property type="match status" value="1"/>
</dbReference>
<accession>A0ABP3ACL3</accession>
<protein>
    <submittedName>
        <fullName evidence="3">CobB/CobQ-like glutamine amidotransferase domain protein</fullName>
    </submittedName>
</protein>
<gene>
    <name evidence="3" type="ORF">I551_6132</name>
</gene>
<organism evidence="3 4">
    <name type="scientific">Mycobacterium ulcerans str. Harvey</name>
    <dbReference type="NCBI Taxonomy" id="1299332"/>
    <lineage>
        <taxon>Bacteria</taxon>
        <taxon>Bacillati</taxon>
        <taxon>Actinomycetota</taxon>
        <taxon>Actinomycetes</taxon>
        <taxon>Mycobacteriales</taxon>
        <taxon>Mycobacteriaceae</taxon>
        <taxon>Mycobacterium</taxon>
        <taxon>Mycobacterium ulcerans group</taxon>
    </lineage>
</organism>
<sequence>MEGPVAEADGLGLLDVETTFGAEKVLRLPRGQGLGVTASGYEIHHGRITAGDAAQQFLGGARDGQVFGTMWHGSLEGDALREAFLRETLGLTESGTSFSAARERRLDLLGDLVERHLDVDALLALARHGCAPALPFLPPGAP</sequence>
<dbReference type="Proteomes" id="UP000020681">
    <property type="component" value="Unassembled WGS sequence"/>
</dbReference>
<dbReference type="SUPFAM" id="SSF52317">
    <property type="entry name" value="Class I glutamine amidotransferase-like"/>
    <property type="match status" value="1"/>
</dbReference>
<proteinExistence type="predicted"/>
<evidence type="ECO:0000259" key="2">
    <source>
        <dbReference type="Pfam" id="PF07685"/>
    </source>
</evidence>
<evidence type="ECO:0000256" key="1">
    <source>
        <dbReference type="ARBA" id="ARBA00022962"/>
    </source>
</evidence>
<dbReference type="InterPro" id="IPR011698">
    <property type="entry name" value="GATase_3"/>
</dbReference>
<name>A0ABP3ACL3_MYCUL</name>
<evidence type="ECO:0000313" key="4">
    <source>
        <dbReference type="Proteomes" id="UP000020681"/>
    </source>
</evidence>
<reference evidence="3 4" key="1">
    <citation type="submission" date="2014-01" db="EMBL/GenBank/DDBJ databases">
        <authorList>
            <person name="Dobos K."/>
            <person name="Lenaerts A."/>
            <person name="Ordway D."/>
            <person name="DeGroote M.A."/>
            <person name="Parker T."/>
            <person name="Sizemore C."/>
            <person name="Tallon L.J."/>
            <person name="Sadzewicz L.K."/>
            <person name="Sengamalay N."/>
            <person name="Fraser C.M."/>
            <person name="Hine E."/>
            <person name="Shefchek K.A."/>
            <person name="Das S.P."/>
            <person name="Tettelin H."/>
        </authorList>
    </citation>
    <scope>NUCLEOTIDE SEQUENCE [LARGE SCALE GENOMIC DNA]</scope>
    <source>
        <strain evidence="3 4">Harvey</strain>
    </source>
</reference>
<feature type="domain" description="CobB/CobQ-like glutamine amidotransferase" evidence="2">
    <location>
        <begin position="2"/>
        <end position="78"/>
    </location>
</feature>
<evidence type="ECO:0000313" key="3">
    <source>
        <dbReference type="EMBL" id="EUA87480.1"/>
    </source>
</evidence>
<dbReference type="PROSITE" id="PS51274">
    <property type="entry name" value="GATASE_COBBQ"/>
    <property type="match status" value="1"/>
</dbReference>
<dbReference type="PANTHER" id="PTHR21343">
    <property type="entry name" value="DETHIOBIOTIN SYNTHETASE"/>
    <property type="match status" value="1"/>
</dbReference>
<dbReference type="EMBL" id="JAOL01000162">
    <property type="protein sequence ID" value="EUA87480.1"/>
    <property type="molecule type" value="Genomic_DNA"/>
</dbReference>
<comment type="caution">
    <text evidence="3">The sequence shown here is derived from an EMBL/GenBank/DDBJ whole genome shotgun (WGS) entry which is preliminary data.</text>
</comment>
<keyword evidence="4" id="KW-1185">Reference proteome</keyword>
<dbReference type="InterPro" id="IPR029062">
    <property type="entry name" value="Class_I_gatase-like"/>
</dbReference>
<keyword evidence="1" id="KW-0315">Glutamine amidotransferase</keyword>
<dbReference type="PANTHER" id="PTHR21343:SF1">
    <property type="entry name" value="COBYRIC ACID SYNTHASE"/>
    <property type="match status" value="1"/>
</dbReference>